<feature type="region of interest" description="Disordered" evidence="3">
    <location>
        <begin position="272"/>
        <end position="303"/>
    </location>
</feature>
<dbReference type="AlphaFoldDB" id="A0A9Q9DV44"/>
<name>A0A9Q9DV44_CURCL</name>
<gene>
    <name evidence="5" type="ORF">yc1106_06738</name>
</gene>
<dbReference type="Gene3D" id="3.40.50.1820">
    <property type="entry name" value="alpha/beta hydrolase"/>
    <property type="match status" value="1"/>
</dbReference>
<sequence>MRIGLPSAILVALSSIGLALAQERCDAPHPKVYCNTTEILAYQSDACTPFHVFVVRGSDEPYPGRLGNLTKQVCSAIGGTDKCGFENVEYPAKSSAWSETSWCDSATKGAKNGQEQMQAYSKKCPDSKLIVLGFSQGGSVAQDMLGGGGGPTFKCEQGDNSALDASVAPGSKVIAAVTFGAVSRSRGQNFTVGAGKDYDGTRARTPEQLQGLNQYADVLLDYCHYGDPICAVGSEPQDVNEHLNYFLKHNTQVVQWVAAMAKVSTGDVSAKPSKPVIASSTSTSTPASASATSSIAAKPAKSGSPDAYPTSLTLASVTDVVAAAQQTGTTGAADSLRATLGYLTVLSAAVVVLF</sequence>
<accession>A0A9Q9DV44</accession>
<reference evidence="5" key="1">
    <citation type="submission" date="2021-12" db="EMBL/GenBank/DDBJ databases">
        <title>Curvularia clavata genome.</title>
        <authorList>
            <person name="Cao Y."/>
        </authorList>
    </citation>
    <scope>NUCLEOTIDE SEQUENCE</scope>
    <source>
        <strain evidence="5">Yc1106</strain>
    </source>
</reference>
<keyword evidence="4" id="KW-0732">Signal</keyword>
<dbReference type="PANTHER" id="PTHR33630">
    <property type="entry name" value="CUTINASE RV1984C-RELATED-RELATED"/>
    <property type="match status" value="1"/>
</dbReference>
<evidence type="ECO:0000256" key="1">
    <source>
        <dbReference type="ARBA" id="ARBA00022801"/>
    </source>
</evidence>
<proteinExistence type="predicted"/>
<keyword evidence="2" id="KW-1015">Disulfide bond</keyword>
<dbReference type="EMBL" id="CP089278">
    <property type="protein sequence ID" value="USP79464.1"/>
    <property type="molecule type" value="Genomic_DNA"/>
</dbReference>
<keyword evidence="1" id="KW-0378">Hydrolase</keyword>
<evidence type="ECO:0000256" key="3">
    <source>
        <dbReference type="SAM" id="MobiDB-lite"/>
    </source>
</evidence>
<organism evidence="5 6">
    <name type="scientific">Curvularia clavata</name>
    <dbReference type="NCBI Taxonomy" id="95742"/>
    <lineage>
        <taxon>Eukaryota</taxon>
        <taxon>Fungi</taxon>
        <taxon>Dikarya</taxon>
        <taxon>Ascomycota</taxon>
        <taxon>Pezizomycotina</taxon>
        <taxon>Dothideomycetes</taxon>
        <taxon>Pleosporomycetidae</taxon>
        <taxon>Pleosporales</taxon>
        <taxon>Pleosporineae</taxon>
        <taxon>Pleosporaceae</taxon>
        <taxon>Curvularia</taxon>
    </lineage>
</organism>
<evidence type="ECO:0000313" key="6">
    <source>
        <dbReference type="Proteomes" id="UP001056012"/>
    </source>
</evidence>
<dbReference type="InterPro" id="IPR000675">
    <property type="entry name" value="Cutinase/axe"/>
</dbReference>
<dbReference type="SMART" id="SM01110">
    <property type="entry name" value="Cutinase"/>
    <property type="match status" value="1"/>
</dbReference>
<dbReference type="GO" id="GO:0052689">
    <property type="term" value="F:carboxylic ester hydrolase activity"/>
    <property type="evidence" value="ECO:0007669"/>
    <property type="project" value="UniProtKB-ARBA"/>
</dbReference>
<dbReference type="PANTHER" id="PTHR33630:SF13">
    <property type="entry name" value="ACETYLXYLAN ESTERASE"/>
    <property type="match status" value="1"/>
</dbReference>
<keyword evidence="6" id="KW-1185">Reference proteome</keyword>
<feature type="signal peptide" evidence="4">
    <location>
        <begin position="1"/>
        <end position="21"/>
    </location>
</feature>
<protein>
    <submittedName>
        <fullName evidence="5">Carbohydrate esterase family 5 protein</fullName>
    </submittedName>
</protein>
<feature type="chain" id="PRO_5040493701" evidence="4">
    <location>
        <begin position="22"/>
        <end position="354"/>
    </location>
</feature>
<evidence type="ECO:0000313" key="5">
    <source>
        <dbReference type="EMBL" id="USP79464.1"/>
    </source>
</evidence>
<dbReference type="SUPFAM" id="SSF53474">
    <property type="entry name" value="alpha/beta-Hydrolases"/>
    <property type="match status" value="1"/>
</dbReference>
<evidence type="ECO:0000256" key="2">
    <source>
        <dbReference type="ARBA" id="ARBA00023157"/>
    </source>
</evidence>
<dbReference type="InterPro" id="IPR029058">
    <property type="entry name" value="AB_hydrolase_fold"/>
</dbReference>
<dbReference type="Pfam" id="PF01083">
    <property type="entry name" value="Cutinase"/>
    <property type="match status" value="1"/>
</dbReference>
<dbReference type="OrthoDB" id="2586582at2759"/>
<evidence type="ECO:0000256" key="4">
    <source>
        <dbReference type="SAM" id="SignalP"/>
    </source>
</evidence>
<dbReference type="VEuPathDB" id="FungiDB:yc1106_06738"/>
<feature type="compositionally biased region" description="Low complexity" evidence="3">
    <location>
        <begin position="277"/>
        <end position="302"/>
    </location>
</feature>
<dbReference type="Proteomes" id="UP001056012">
    <property type="component" value="Chromosome 5"/>
</dbReference>